<dbReference type="InterPro" id="IPR017946">
    <property type="entry name" value="PLC-like_Pdiesterase_TIM-brl"/>
</dbReference>
<gene>
    <name evidence="2" type="ORF">B2A_02289</name>
</gene>
<dbReference type="SUPFAM" id="SSF51695">
    <property type="entry name" value="PLC-like phosphodiesterases"/>
    <property type="match status" value="1"/>
</dbReference>
<accession>T1B233</accession>
<evidence type="ECO:0000313" key="2">
    <source>
        <dbReference type="EMBL" id="EQD63917.1"/>
    </source>
</evidence>
<organism evidence="2">
    <name type="scientific">mine drainage metagenome</name>
    <dbReference type="NCBI Taxonomy" id="410659"/>
    <lineage>
        <taxon>unclassified sequences</taxon>
        <taxon>metagenomes</taxon>
        <taxon>ecological metagenomes</taxon>
    </lineage>
</organism>
<dbReference type="GO" id="GO:0006629">
    <property type="term" value="P:lipid metabolic process"/>
    <property type="evidence" value="ECO:0007669"/>
    <property type="project" value="InterPro"/>
</dbReference>
<keyword evidence="2" id="KW-0378">Hydrolase</keyword>
<dbReference type="Gene3D" id="3.20.20.190">
    <property type="entry name" value="Phosphatidylinositol (PI) phosphodiesterase"/>
    <property type="match status" value="1"/>
</dbReference>
<sequence>MARAAQRYARAMFEPDGFNLRWIAHRGGGDAAPENTLAAFHAGYAAGFRAFECDVRLSADGVPFLLHDATLARTTDARGAAAGRRWADLRKLDAGAWYGARFRGEALASLDAVLDFAAARRVWLNLELKPAPGAVTRTGVVVATRVARWLREHPRVPAPLLSSFSPRALRAARVALAQRQTQLPLALLCAHYDARVLRSACALGASALHLHWRALSAARVRTIHDAGLALRVYTVNRAPTAARLLAAGVAGMFTDRLELPPRVNA</sequence>
<reference evidence="2" key="2">
    <citation type="journal article" date="2014" name="ISME J.">
        <title>Microbial stratification in low pH oxic and suboxic macroscopic growths along an acid mine drainage.</title>
        <authorList>
            <person name="Mendez-Garcia C."/>
            <person name="Mesa V."/>
            <person name="Sprenger R.R."/>
            <person name="Richter M."/>
            <person name="Diez M.S."/>
            <person name="Solano J."/>
            <person name="Bargiela R."/>
            <person name="Golyshina O.V."/>
            <person name="Manteca A."/>
            <person name="Ramos J.L."/>
            <person name="Gallego J.R."/>
            <person name="Llorente I."/>
            <person name="Martins Dos Santos V.A."/>
            <person name="Jensen O.N."/>
            <person name="Pelaez A.I."/>
            <person name="Sanchez J."/>
            <person name="Ferrer M."/>
        </authorList>
    </citation>
    <scope>NUCLEOTIDE SEQUENCE</scope>
</reference>
<dbReference type="EMBL" id="AUZZ01001578">
    <property type="protein sequence ID" value="EQD63917.1"/>
    <property type="molecule type" value="Genomic_DNA"/>
</dbReference>
<comment type="caution">
    <text evidence="2">The sequence shown here is derived from an EMBL/GenBank/DDBJ whole genome shotgun (WGS) entry which is preliminary data.</text>
</comment>
<protein>
    <submittedName>
        <fullName evidence="2">Glycerophosphoryl diester phosphodiesterase</fullName>
        <ecNumber evidence="2">3.1.-.-</ecNumber>
    </submittedName>
</protein>
<name>T1B233_9ZZZZ</name>
<dbReference type="Pfam" id="PF03009">
    <property type="entry name" value="GDPD"/>
    <property type="match status" value="1"/>
</dbReference>
<proteinExistence type="predicted"/>
<dbReference type="EC" id="3.1.-.-" evidence="2"/>
<dbReference type="GO" id="GO:0008081">
    <property type="term" value="F:phosphoric diester hydrolase activity"/>
    <property type="evidence" value="ECO:0007669"/>
    <property type="project" value="InterPro"/>
</dbReference>
<reference evidence="2" key="1">
    <citation type="submission" date="2013-08" db="EMBL/GenBank/DDBJ databases">
        <authorList>
            <person name="Mendez C."/>
            <person name="Richter M."/>
            <person name="Ferrer M."/>
            <person name="Sanchez J."/>
        </authorList>
    </citation>
    <scope>NUCLEOTIDE SEQUENCE</scope>
</reference>
<dbReference type="PROSITE" id="PS51704">
    <property type="entry name" value="GP_PDE"/>
    <property type="match status" value="1"/>
</dbReference>
<dbReference type="PANTHER" id="PTHR46211">
    <property type="entry name" value="GLYCEROPHOSPHORYL DIESTER PHOSPHODIESTERASE"/>
    <property type="match status" value="1"/>
</dbReference>
<evidence type="ECO:0000259" key="1">
    <source>
        <dbReference type="PROSITE" id="PS51704"/>
    </source>
</evidence>
<dbReference type="PANTHER" id="PTHR46211:SF1">
    <property type="entry name" value="GLYCEROPHOSPHODIESTER PHOSPHODIESTERASE, CYTOPLASMIC"/>
    <property type="match status" value="1"/>
</dbReference>
<dbReference type="AlphaFoldDB" id="T1B233"/>
<feature type="domain" description="GP-PDE" evidence="1">
    <location>
        <begin position="20"/>
        <end position="264"/>
    </location>
</feature>
<dbReference type="InterPro" id="IPR030395">
    <property type="entry name" value="GP_PDE_dom"/>
</dbReference>